<dbReference type="OrthoDB" id="416454at2759"/>
<dbReference type="AlphaFoldDB" id="A0A4C1TSE8"/>
<accession>A0A4C1TSE8</accession>
<evidence type="ECO:0000313" key="2">
    <source>
        <dbReference type="Proteomes" id="UP000299102"/>
    </source>
</evidence>
<dbReference type="Proteomes" id="UP000299102">
    <property type="component" value="Unassembled WGS sequence"/>
</dbReference>
<protein>
    <submittedName>
        <fullName evidence="1">Uncharacterized protein</fullName>
    </submittedName>
</protein>
<keyword evidence="2" id="KW-1185">Reference proteome</keyword>
<reference evidence="1 2" key="1">
    <citation type="journal article" date="2019" name="Commun. Biol.">
        <title>The bagworm genome reveals a unique fibroin gene that provides high tensile strength.</title>
        <authorList>
            <person name="Kono N."/>
            <person name="Nakamura H."/>
            <person name="Ohtoshi R."/>
            <person name="Tomita M."/>
            <person name="Numata K."/>
            <person name="Arakawa K."/>
        </authorList>
    </citation>
    <scope>NUCLEOTIDE SEQUENCE [LARGE SCALE GENOMIC DNA]</scope>
</reference>
<evidence type="ECO:0000313" key="1">
    <source>
        <dbReference type="EMBL" id="GBP16909.1"/>
    </source>
</evidence>
<comment type="caution">
    <text evidence="1">The sequence shown here is derived from an EMBL/GenBank/DDBJ whole genome shotgun (WGS) entry which is preliminary data.</text>
</comment>
<name>A0A4C1TSE8_EUMVA</name>
<proteinExistence type="predicted"/>
<organism evidence="1 2">
    <name type="scientific">Eumeta variegata</name>
    <name type="common">Bagworm moth</name>
    <name type="synonym">Eumeta japonica</name>
    <dbReference type="NCBI Taxonomy" id="151549"/>
    <lineage>
        <taxon>Eukaryota</taxon>
        <taxon>Metazoa</taxon>
        <taxon>Ecdysozoa</taxon>
        <taxon>Arthropoda</taxon>
        <taxon>Hexapoda</taxon>
        <taxon>Insecta</taxon>
        <taxon>Pterygota</taxon>
        <taxon>Neoptera</taxon>
        <taxon>Endopterygota</taxon>
        <taxon>Lepidoptera</taxon>
        <taxon>Glossata</taxon>
        <taxon>Ditrysia</taxon>
        <taxon>Tineoidea</taxon>
        <taxon>Psychidae</taxon>
        <taxon>Oiketicinae</taxon>
        <taxon>Eumeta</taxon>
    </lineage>
</organism>
<dbReference type="EMBL" id="BGZK01000083">
    <property type="protein sequence ID" value="GBP16909.1"/>
    <property type="molecule type" value="Genomic_DNA"/>
</dbReference>
<sequence length="89" mass="10179">MLNGQQVCCVLEARNSGLLMDSDLRFEKHIHELVRNCFCRLKVTIHLKEYIPHLLRFIDFLPSRTSALGYQALVQPISTVGGSRILKLL</sequence>
<gene>
    <name evidence="1" type="ORF">EVAR_101933_1</name>
</gene>